<dbReference type="GO" id="GO:0009298">
    <property type="term" value="P:GDP-mannose biosynthetic process"/>
    <property type="evidence" value="ECO:0007669"/>
    <property type="project" value="TreeGrafter"/>
</dbReference>
<dbReference type="PANTHER" id="PTHR46390">
    <property type="entry name" value="MANNOSE-1-PHOSPHATE GUANYLYLTRANSFERASE"/>
    <property type="match status" value="1"/>
</dbReference>
<dbReference type="STRING" id="1798561.A3B87_00650"/>
<dbReference type="AlphaFoldDB" id="A0A1F6FP28"/>
<protein>
    <submittedName>
        <fullName evidence="3">Uncharacterized protein</fullName>
    </submittedName>
</protein>
<sequence length="345" mass="39657">MKIIIFAGGVGTRFWPISRRKFPKQFQKIFNGQSTLELAWQRIAPYFGAENIYLQTTPELKNLTLKELTGLKKDHIIIEPERRNNGPAVCLALQKLIQENKSGPVAILWADHLMDQPQEFVKNLKTAEKLIQENPNRFIFLAEQPRFANNNLGWIHVGEKVGRIGKCDYFKFLGWQYKPKQAECHKIFESGEYFWNPGYFISSIKFLNDQFQKLAPEMCQSVKNDYAHAPKISFDQAIIERLDLSQAVILKTNMGWSDPGSLYALKEALQKSQDENVIQGKVFNLDSQDCLVYNFEDKKLLTTVGLEGQVVINTRDALIVVPKDKVKQITELLEKLEQEGLAEYL</sequence>
<evidence type="ECO:0000313" key="4">
    <source>
        <dbReference type="Proteomes" id="UP000179136"/>
    </source>
</evidence>
<dbReference type="Pfam" id="PF00483">
    <property type="entry name" value="NTP_transferase"/>
    <property type="match status" value="1"/>
</dbReference>
<evidence type="ECO:0000313" key="3">
    <source>
        <dbReference type="EMBL" id="OGG87612.1"/>
    </source>
</evidence>
<dbReference type="SUPFAM" id="SSF53448">
    <property type="entry name" value="Nucleotide-diphospho-sugar transferases"/>
    <property type="match status" value="1"/>
</dbReference>
<reference evidence="3 4" key="1">
    <citation type="journal article" date="2016" name="Nat. Commun.">
        <title>Thousands of microbial genomes shed light on interconnected biogeochemical processes in an aquifer system.</title>
        <authorList>
            <person name="Anantharaman K."/>
            <person name="Brown C.T."/>
            <person name="Hug L.A."/>
            <person name="Sharon I."/>
            <person name="Castelle C.J."/>
            <person name="Probst A.J."/>
            <person name="Thomas B.C."/>
            <person name="Singh A."/>
            <person name="Wilkins M.J."/>
            <person name="Karaoz U."/>
            <person name="Brodie E.L."/>
            <person name="Williams K.H."/>
            <person name="Hubbard S.S."/>
            <person name="Banfield J.F."/>
        </authorList>
    </citation>
    <scope>NUCLEOTIDE SEQUENCE [LARGE SCALE GENOMIC DNA]</scope>
</reference>
<feature type="domain" description="MannoseP isomerase/GMP-like beta-helix" evidence="2">
    <location>
        <begin position="280"/>
        <end position="336"/>
    </location>
</feature>
<organism evidence="3 4">
    <name type="scientific">Candidatus Kuenenbacteria bacterium RIFCSPHIGHO2_02_FULL_39_13</name>
    <dbReference type="NCBI Taxonomy" id="1798561"/>
    <lineage>
        <taxon>Bacteria</taxon>
        <taxon>Candidatus Kueneniibacteriota</taxon>
    </lineage>
</organism>
<dbReference type="InterPro" id="IPR054566">
    <property type="entry name" value="ManC/GMP-like_b-helix"/>
</dbReference>
<dbReference type="InterPro" id="IPR005835">
    <property type="entry name" value="NTP_transferase_dom"/>
</dbReference>
<evidence type="ECO:0000259" key="1">
    <source>
        <dbReference type="Pfam" id="PF00483"/>
    </source>
</evidence>
<evidence type="ECO:0000259" key="2">
    <source>
        <dbReference type="Pfam" id="PF22640"/>
    </source>
</evidence>
<dbReference type="InterPro" id="IPR051161">
    <property type="entry name" value="Mannose-6P_isomerase_type2"/>
</dbReference>
<dbReference type="SUPFAM" id="SSF159283">
    <property type="entry name" value="Guanosine diphospho-D-mannose pyrophosphorylase/mannose-6-phosphate isomerase linker domain"/>
    <property type="match status" value="1"/>
</dbReference>
<dbReference type="Gene3D" id="3.90.550.10">
    <property type="entry name" value="Spore Coat Polysaccharide Biosynthesis Protein SpsA, Chain A"/>
    <property type="match status" value="1"/>
</dbReference>
<accession>A0A1F6FP28</accession>
<name>A0A1F6FP28_9BACT</name>
<dbReference type="Proteomes" id="UP000179136">
    <property type="component" value="Unassembled WGS sequence"/>
</dbReference>
<dbReference type="PANTHER" id="PTHR46390:SF1">
    <property type="entry name" value="MANNOSE-1-PHOSPHATE GUANYLYLTRANSFERASE"/>
    <property type="match status" value="1"/>
</dbReference>
<dbReference type="GO" id="GO:0004475">
    <property type="term" value="F:mannose-1-phosphate guanylyltransferase (GTP) activity"/>
    <property type="evidence" value="ECO:0007669"/>
    <property type="project" value="TreeGrafter"/>
</dbReference>
<dbReference type="Pfam" id="PF22640">
    <property type="entry name" value="ManC_GMP_beta-helix"/>
    <property type="match status" value="1"/>
</dbReference>
<gene>
    <name evidence="3" type="ORF">A3B87_00650</name>
</gene>
<dbReference type="InterPro" id="IPR029044">
    <property type="entry name" value="Nucleotide-diphossugar_trans"/>
</dbReference>
<dbReference type="EMBL" id="MFMW01000005">
    <property type="protein sequence ID" value="OGG87612.1"/>
    <property type="molecule type" value="Genomic_DNA"/>
</dbReference>
<comment type="caution">
    <text evidence="3">The sequence shown here is derived from an EMBL/GenBank/DDBJ whole genome shotgun (WGS) entry which is preliminary data.</text>
</comment>
<feature type="domain" description="Nucleotidyl transferase" evidence="1">
    <location>
        <begin position="3"/>
        <end position="273"/>
    </location>
</feature>
<proteinExistence type="predicted"/>